<comment type="caution">
    <text evidence="2">The sequence shown here is derived from an EMBL/GenBank/DDBJ whole genome shotgun (WGS) entry which is preliminary data.</text>
</comment>
<feature type="compositionally biased region" description="Low complexity" evidence="1">
    <location>
        <begin position="72"/>
        <end position="86"/>
    </location>
</feature>
<protein>
    <submittedName>
        <fullName evidence="2">Uncharacterized protein</fullName>
    </submittedName>
</protein>
<reference evidence="2 3" key="1">
    <citation type="submission" date="2024-04" db="EMBL/GenBank/DDBJ databases">
        <title>Phyllosticta paracitricarpa is synonymous to the EU quarantine fungus P. citricarpa based on phylogenomic analyses.</title>
        <authorList>
            <consortium name="Lawrence Berkeley National Laboratory"/>
            <person name="Van Ingen-Buijs V.A."/>
            <person name="Van Westerhoven A.C."/>
            <person name="Haridas S."/>
            <person name="Skiadas P."/>
            <person name="Martin F."/>
            <person name="Groenewald J.Z."/>
            <person name="Crous P.W."/>
            <person name="Seidl M.F."/>
        </authorList>
    </citation>
    <scope>NUCLEOTIDE SEQUENCE [LARGE SCALE GENOMIC DNA]</scope>
    <source>
        <strain evidence="2 3">CBS 123374</strain>
    </source>
</reference>
<evidence type="ECO:0000256" key="1">
    <source>
        <dbReference type="SAM" id="MobiDB-lite"/>
    </source>
</evidence>
<feature type="compositionally biased region" description="Basic and acidic residues" evidence="1">
    <location>
        <begin position="105"/>
        <end position="114"/>
    </location>
</feature>
<keyword evidence="3" id="KW-1185">Reference proteome</keyword>
<evidence type="ECO:0000313" key="2">
    <source>
        <dbReference type="EMBL" id="KAK8240046.1"/>
    </source>
</evidence>
<feature type="region of interest" description="Disordered" evidence="1">
    <location>
        <begin position="1"/>
        <end position="123"/>
    </location>
</feature>
<feature type="compositionally biased region" description="Polar residues" evidence="1">
    <location>
        <begin position="19"/>
        <end position="32"/>
    </location>
</feature>
<name>A0ABR1YVA7_9PEZI</name>
<gene>
    <name evidence="2" type="ORF">HDK90DRAFT_170778</name>
</gene>
<sequence length="123" mass="12684">MGNCCGKESDNFTGPGRTLGSSAPPTARSDATTLPPARPHNYGATQSRATAQGPGRTLGTGGATDGNDPRSAAAQAAEARAAANNAKVPKAQRQTNRAALEEASYTERRQRDADAMADARAWN</sequence>
<accession>A0ABR1YVA7</accession>
<evidence type="ECO:0000313" key="3">
    <source>
        <dbReference type="Proteomes" id="UP001492380"/>
    </source>
</evidence>
<dbReference type="Proteomes" id="UP001492380">
    <property type="component" value="Unassembled WGS sequence"/>
</dbReference>
<dbReference type="EMBL" id="JBBWRZ010000003">
    <property type="protein sequence ID" value="KAK8240046.1"/>
    <property type="molecule type" value="Genomic_DNA"/>
</dbReference>
<proteinExistence type="predicted"/>
<organism evidence="2 3">
    <name type="scientific">Phyllosticta capitalensis</name>
    <dbReference type="NCBI Taxonomy" id="121624"/>
    <lineage>
        <taxon>Eukaryota</taxon>
        <taxon>Fungi</taxon>
        <taxon>Dikarya</taxon>
        <taxon>Ascomycota</taxon>
        <taxon>Pezizomycotina</taxon>
        <taxon>Dothideomycetes</taxon>
        <taxon>Dothideomycetes incertae sedis</taxon>
        <taxon>Botryosphaeriales</taxon>
        <taxon>Phyllostictaceae</taxon>
        <taxon>Phyllosticta</taxon>
    </lineage>
</organism>